<dbReference type="Proteomes" id="UP001233271">
    <property type="component" value="Chromosome 3"/>
</dbReference>
<dbReference type="PANTHER" id="PTHR47381">
    <property type="entry name" value="ALPHA/BETA-HYDROLASES SUPERFAMILY PROTEIN"/>
    <property type="match status" value="1"/>
</dbReference>
<dbReference type="PANTHER" id="PTHR47381:SF3">
    <property type="entry name" value="ALPHA_BETA-HYDROLASES SUPERFAMILY PROTEIN"/>
    <property type="match status" value="1"/>
</dbReference>
<organism evidence="2 3">
    <name type="scientific">Cutaneotrichosporon cavernicola</name>
    <dbReference type="NCBI Taxonomy" id="279322"/>
    <lineage>
        <taxon>Eukaryota</taxon>
        <taxon>Fungi</taxon>
        <taxon>Dikarya</taxon>
        <taxon>Basidiomycota</taxon>
        <taxon>Agaricomycotina</taxon>
        <taxon>Tremellomycetes</taxon>
        <taxon>Trichosporonales</taxon>
        <taxon>Trichosporonaceae</taxon>
        <taxon>Cutaneotrichosporon</taxon>
    </lineage>
</organism>
<dbReference type="KEGG" id="ccac:CcaHIS019_0304940"/>
<feature type="region of interest" description="Disordered" evidence="1">
    <location>
        <begin position="1"/>
        <end position="20"/>
    </location>
</feature>
<feature type="compositionally biased region" description="Basic and acidic residues" evidence="1">
    <location>
        <begin position="1"/>
        <end position="18"/>
    </location>
</feature>
<evidence type="ECO:0000313" key="2">
    <source>
        <dbReference type="EMBL" id="BEI90424.1"/>
    </source>
</evidence>
<dbReference type="SUPFAM" id="SSF53474">
    <property type="entry name" value="alpha/beta-Hydrolases"/>
    <property type="match status" value="1"/>
</dbReference>
<accession>A0AA48KZE9</accession>
<evidence type="ECO:0000313" key="3">
    <source>
        <dbReference type="Proteomes" id="UP001233271"/>
    </source>
</evidence>
<dbReference type="GeneID" id="85494294"/>
<reference evidence="2" key="1">
    <citation type="journal article" date="2023" name="BMC Genomics">
        <title>Chromosome-level genome assemblies of Cutaneotrichosporon spp. (Trichosporonales, Basidiomycota) reveal imbalanced evolution between nucleotide sequences and chromosome synteny.</title>
        <authorList>
            <person name="Kobayashi Y."/>
            <person name="Kayamori A."/>
            <person name="Aoki K."/>
            <person name="Shiwa Y."/>
            <person name="Matsutani M."/>
            <person name="Fujita N."/>
            <person name="Sugita T."/>
            <person name="Iwasaki W."/>
            <person name="Tanaka N."/>
            <person name="Takashima M."/>
        </authorList>
    </citation>
    <scope>NUCLEOTIDE SEQUENCE</scope>
    <source>
        <strain evidence="2">HIS019</strain>
    </source>
</reference>
<protein>
    <recommendedName>
        <fullName evidence="4">Alpha/beta-hydrolase</fullName>
    </recommendedName>
</protein>
<dbReference type="RefSeq" id="XP_060455689.1">
    <property type="nucleotide sequence ID" value="XM_060598947.1"/>
</dbReference>
<evidence type="ECO:0000256" key="1">
    <source>
        <dbReference type="SAM" id="MobiDB-lite"/>
    </source>
</evidence>
<keyword evidence="3" id="KW-1185">Reference proteome</keyword>
<sequence length="329" mass="36667">MKDHFKSADDVRIPHPDHVPIPTDRAMMDARKINPMDAAHVMDFGNLALGHPTASHKNVWLVDLAVNVYGLEEIKGSNRPISVVMLAHGWANKAKQMGAMASGLVGESLRLAREGDREVTHDMLVVTLDQRNHGDRRRNPDGLSTYRHPMRPADMLTVVTGGVHDYQLVMDFLGSYLFPLDERVITRWMASGVSMGGHVAWRLLRDDPRVRVGVPIVSIPPEKLGTLLTIASEREGTLGTAVKPYPASLRRVYERATPPGAYMGKKILCLYGEVDAMVPYALGAEALKGVMEEYPGDVQFWIQEERGHVCTPEMVQRAALWFWRWGTSA</sequence>
<evidence type="ECO:0008006" key="4">
    <source>
        <dbReference type="Google" id="ProtNLM"/>
    </source>
</evidence>
<proteinExistence type="predicted"/>
<gene>
    <name evidence="2" type="ORF">CcaverHIS019_0304940</name>
</gene>
<dbReference type="Gene3D" id="3.40.50.1820">
    <property type="entry name" value="alpha/beta hydrolase"/>
    <property type="match status" value="1"/>
</dbReference>
<dbReference type="InterPro" id="IPR029058">
    <property type="entry name" value="AB_hydrolase_fold"/>
</dbReference>
<dbReference type="AlphaFoldDB" id="A0AA48KZE9"/>
<name>A0AA48KZE9_9TREE</name>
<dbReference type="EMBL" id="AP028214">
    <property type="protein sequence ID" value="BEI90424.1"/>
    <property type="molecule type" value="Genomic_DNA"/>
</dbReference>